<sequence length="287" mass="32338">SDIRRVEGSRAMETGPFELLDCTDSNSIANIVKKYKIDTIYHLAAILSANAEKNPQLAWNININGLYNILEVARELKCSVFTPSSIGAFGPSTPKDGTPQDTIQRPTTMYGVTKVSGELLCDYYYKRFGVDTRGVRYPGLISYVAPPGGGTTDYAVEIFYEALKHKRYTCYLKEGTYLDMMYMPDGIKAAIDVMEANPDKLIHRNAFNVTAMNFAPEHIAAAIRKIMPDFIMDYAVDPVRQNIADSWPNYMDDSAAREEWGWQPDYDLDSMTKDMIEKLSQKLNVKS</sequence>
<gene>
    <name evidence="3" type="ORF">DRP44_04770</name>
</gene>
<dbReference type="InterPro" id="IPR051225">
    <property type="entry name" value="NAD(P)_epim/dehydratase"/>
</dbReference>
<accession>A0A660S822</accession>
<evidence type="ECO:0000259" key="2">
    <source>
        <dbReference type="Pfam" id="PF01370"/>
    </source>
</evidence>
<protein>
    <submittedName>
        <fullName evidence="3">L-threonine 3-dehydrogenase</fullName>
    </submittedName>
</protein>
<dbReference type="InterPro" id="IPR036291">
    <property type="entry name" value="NAD(P)-bd_dom_sf"/>
</dbReference>
<dbReference type="Gene3D" id="3.40.50.720">
    <property type="entry name" value="NAD(P)-binding Rossmann-like Domain"/>
    <property type="match status" value="1"/>
</dbReference>
<dbReference type="Pfam" id="PF01370">
    <property type="entry name" value="Epimerase"/>
    <property type="match status" value="1"/>
</dbReference>
<dbReference type="PANTHER" id="PTHR42687:SF1">
    <property type="entry name" value="L-THREONINE 3-DEHYDROGENASE, MITOCHONDRIAL"/>
    <property type="match status" value="1"/>
</dbReference>
<feature type="non-terminal residue" evidence="3">
    <location>
        <position position="1"/>
    </location>
</feature>
<dbReference type="InterPro" id="IPR001509">
    <property type="entry name" value="Epimerase_deHydtase"/>
</dbReference>
<evidence type="ECO:0000256" key="1">
    <source>
        <dbReference type="ARBA" id="ARBA00007637"/>
    </source>
</evidence>
<organism evidence="3 4">
    <name type="scientific">candidate division TA06 bacterium</name>
    <dbReference type="NCBI Taxonomy" id="2250710"/>
    <lineage>
        <taxon>Bacteria</taxon>
        <taxon>Bacteria division TA06</taxon>
    </lineage>
</organism>
<evidence type="ECO:0000313" key="3">
    <source>
        <dbReference type="EMBL" id="RKX66156.1"/>
    </source>
</evidence>
<dbReference type="GO" id="GO:0006567">
    <property type="term" value="P:L-threonine catabolic process"/>
    <property type="evidence" value="ECO:0007669"/>
    <property type="project" value="TreeGrafter"/>
</dbReference>
<dbReference type="PANTHER" id="PTHR42687">
    <property type="entry name" value="L-THREONINE 3-DEHYDROGENASE"/>
    <property type="match status" value="1"/>
</dbReference>
<name>A0A660S822_UNCT6</name>
<dbReference type="SUPFAM" id="SSF51735">
    <property type="entry name" value="NAD(P)-binding Rossmann-fold domains"/>
    <property type="match status" value="1"/>
</dbReference>
<dbReference type="FunFam" id="3.40.50.720:FF:000077">
    <property type="entry name" value="L-threonine 3-dehydrogenase, mitochondrial"/>
    <property type="match status" value="1"/>
</dbReference>
<comment type="similarity">
    <text evidence="1">Belongs to the NAD(P)-dependent epimerase/dehydratase family.</text>
</comment>
<dbReference type="GO" id="GO:0008743">
    <property type="term" value="F:L-threonine 3-dehydrogenase activity"/>
    <property type="evidence" value="ECO:0007669"/>
    <property type="project" value="TreeGrafter"/>
</dbReference>
<dbReference type="AlphaFoldDB" id="A0A660S822"/>
<proteinExistence type="inferred from homology"/>
<comment type="caution">
    <text evidence="3">The sequence shown here is derived from an EMBL/GenBank/DDBJ whole genome shotgun (WGS) entry which is preliminary data.</text>
</comment>
<dbReference type="EMBL" id="QNBC01000054">
    <property type="protein sequence ID" value="RKX66156.1"/>
    <property type="molecule type" value="Genomic_DNA"/>
</dbReference>
<evidence type="ECO:0000313" key="4">
    <source>
        <dbReference type="Proteomes" id="UP000282321"/>
    </source>
</evidence>
<feature type="domain" description="NAD-dependent epimerase/dehydratase" evidence="2">
    <location>
        <begin position="16"/>
        <end position="209"/>
    </location>
</feature>
<reference evidence="3 4" key="1">
    <citation type="submission" date="2018-06" db="EMBL/GenBank/DDBJ databases">
        <title>Extensive metabolic versatility and redundancy in microbially diverse, dynamic hydrothermal sediments.</title>
        <authorList>
            <person name="Dombrowski N."/>
            <person name="Teske A."/>
            <person name="Baker B.J."/>
        </authorList>
    </citation>
    <scope>NUCLEOTIDE SEQUENCE [LARGE SCALE GENOMIC DNA]</scope>
    <source>
        <strain evidence="3">B35_G9</strain>
    </source>
</reference>
<dbReference type="Proteomes" id="UP000282321">
    <property type="component" value="Unassembled WGS sequence"/>
</dbReference>